<dbReference type="EMBL" id="JBCIVJ010000005">
    <property type="protein sequence ID" value="MEN0578978.1"/>
    <property type="molecule type" value="Genomic_DNA"/>
</dbReference>
<keyword evidence="2" id="KW-1185">Reference proteome</keyword>
<evidence type="ECO:0000313" key="1">
    <source>
        <dbReference type="EMBL" id="MEN0578978.1"/>
    </source>
</evidence>
<protein>
    <submittedName>
        <fullName evidence="1">Uncharacterized protein</fullName>
    </submittedName>
</protein>
<name>A0ABU9V2X8_9ENTR</name>
<dbReference type="RefSeq" id="WP_249572223.1">
    <property type="nucleotide sequence ID" value="NZ_JBCIVJ010000005.1"/>
</dbReference>
<accession>A0ABU9V2X8</accession>
<gene>
    <name evidence="1" type="ORF">AAIG39_08140</name>
</gene>
<organism evidence="1 2">
    <name type="scientific">Phytobacter palmae</name>
    <dbReference type="NCBI Taxonomy" id="1855371"/>
    <lineage>
        <taxon>Bacteria</taxon>
        <taxon>Pseudomonadati</taxon>
        <taxon>Pseudomonadota</taxon>
        <taxon>Gammaproteobacteria</taxon>
        <taxon>Enterobacterales</taxon>
        <taxon>Enterobacteriaceae</taxon>
        <taxon>Phytobacter</taxon>
    </lineage>
</organism>
<proteinExistence type="predicted"/>
<reference evidence="1 2" key="1">
    <citation type="submission" date="2024-02" db="EMBL/GenBank/DDBJ databases">
        <title>Whole genome of MDR Enterobacteriaceae from southern Thailand.</title>
        <authorList>
            <person name="Surachat K."/>
        </authorList>
    </citation>
    <scope>NUCLEOTIDE SEQUENCE [LARGE SCALE GENOMIC DNA]</scope>
    <source>
        <strain evidence="1 2">PSU_29</strain>
    </source>
</reference>
<sequence length="53" mass="5802">MKNSVLAAGNRNRGAFDLFTLMHKTAVEGKIQIILSGSEQASTQKRAGLQYHL</sequence>
<evidence type="ECO:0000313" key="2">
    <source>
        <dbReference type="Proteomes" id="UP001411173"/>
    </source>
</evidence>
<dbReference type="Proteomes" id="UP001411173">
    <property type="component" value="Unassembled WGS sequence"/>
</dbReference>
<comment type="caution">
    <text evidence="1">The sequence shown here is derived from an EMBL/GenBank/DDBJ whole genome shotgun (WGS) entry which is preliminary data.</text>
</comment>